<evidence type="ECO:0000313" key="3">
    <source>
        <dbReference type="Proteomes" id="UP000278398"/>
    </source>
</evidence>
<feature type="transmembrane region" description="Helical" evidence="1">
    <location>
        <begin position="40"/>
        <end position="59"/>
    </location>
</feature>
<accession>A0A429YYC3</accession>
<dbReference type="InterPro" id="IPR019201">
    <property type="entry name" value="DUF2065"/>
</dbReference>
<keyword evidence="1" id="KW-0472">Membrane</keyword>
<dbReference type="RefSeq" id="WP_126699938.1">
    <property type="nucleotide sequence ID" value="NZ_RWKW01000035.1"/>
</dbReference>
<dbReference type="OrthoDB" id="9815199at2"/>
<keyword evidence="3" id="KW-1185">Reference proteome</keyword>
<dbReference type="Proteomes" id="UP000278398">
    <property type="component" value="Unassembled WGS sequence"/>
</dbReference>
<gene>
    <name evidence="2" type="ORF">EJC49_10815</name>
</gene>
<keyword evidence="1" id="KW-0812">Transmembrane</keyword>
<evidence type="ECO:0000313" key="2">
    <source>
        <dbReference type="EMBL" id="RST86467.1"/>
    </source>
</evidence>
<evidence type="ECO:0000256" key="1">
    <source>
        <dbReference type="SAM" id="Phobius"/>
    </source>
</evidence>
<proteinExistence type="predicted"/>
<dbReference type="Pfam" id="PF09838">
    <property type="entry name" value="DUF2065"/>
    <property type="match status" value="1"/>
</dbReference>
<sequence>MRDFLGALGLVFVIEGLIYGGFPSLARKLASNVLEMSDNTLRYGGLAAVAIGVGIVWLARG</sequence>
<comment type="caution">
    <text evidence="2">The sequence shown here is derived from an EMBL/GenBank/DDBJ whole genome shotgun (WGS) entry which is preliminary data.</text>
</comment>
<name>A0A429YYC3_9HYPH</name>
<organism evidence="2 3">
    <name type="scientific">Aquibium carbonis</name>
    <dbReference type="NCBI Taxonomy" id="2495581"/>
    <lineage>
        <taxon>Bacteria</taxon>
        <taxon>Pseudomonadati</taxon>
        <taxon>Pseudomonadota</taxon>
        <taxon>Alphaproteobacteria</taxon>
        <taxon>Hyphomicrobiales</taxon>
        <taxon>Phyllobacteriaceae</taxon>
        <taxon>Aquibium</taxon>
    </lineage>
</organism>
<dbReference type="EMBL" id="RWKW01000035">
    <property type="protein sequence ID" value="RST86467.1"/>
    <property type="molecule type" value="Genomic_DNA"/>
</dbReference>
<reference evidence="2 3" key="1">
    <citation type="submission" date="2018-12" db="EMBL/GenBank/DDBJ databases">
        <title>Mesorhizobium carbonis sp. nov., isolated from coal mine water.</title>
        <authorList>
            <person name="Xin W."/>
            <person name="Xu Z."/>
            <person name="Xiang F."/>
            <person name="Zhang J."/>
            <person name="Xi L."/>
            <person name="Liu J."/>
        </authorList>
    </citation>
    <scope>NUCLEOTIDE SEQUENCE [LARGE SCALE GENOMIC DNA]</scope>
    <source>
        <strain evidence="2 3">B2.3</strain>
    </source>
</reference>
<dbReference type="AlphaFoldDB" id="A0A429YYC3"/>
<keyword evidence="1" id="KW-1133">Transmembrane helix</keyword>
<protein>
    <submittedName>
        <fullName evidence="2">DUF2065 domain-containing protein</fullName>
    </submittedName>
</protein>